<dbReference type="AlphaFoldDB" id="A0A5D4T4H7"/>
<dbReference type="OrthoDB" id="2939873at2"/>
<feature type="transmembrane region" description="Helical" evidence="3">
    <location>
        <begin position="33"/>
        <end position="52"/>
    </location>
</feature>
<evidence type="ECO:0000256" key="2">
    <source>
        <dbReference type="ARBA" id="ARBA00023008"/>
    </source>
</evidence>
<proteinExistence type="predicted"/>
<dbReference type="Proteomes" id="UP000324517">
    <property type="component" value="Unassembled WGS sequence"/>
</dbReference>
<accession>A0A5D4T4H7</accession>
<evidence type="ECO:0000313" key="6">
    <source>
        <dbReference type="Proteomes" id="UP000324517"/>
    </source>
</evidence>
<dbReference type="InterPro" id="IPR028871">
    <property type="entry name" value="BlueCu_1_BS"/>
</dbReference>
<dbReference type="GO" id="GO:0046872">
    <property type="term" value="F:metal ion binding"/>
    <property type="evidence" value="ECO:0007669"/>
    <property type="project" value="UniProtKB-KW"/>
</dbReference>
<feature type="transmembrane region" description="Helical" evidence="3">
    <location>
        <begin position="98"/>
        <end position="121"/>
    </location>
</feature>
<feature type="transmembrane region" description="Helical" evidence="3">
    <location>
        <begin position="59"/>
        <end position="78"/>
    </location>
</feature>
<dbReference type="RefSeq" id="WP_148980069.1">
    <property type="nucleotide sequence ID" value="NZ_JBNIKO010000001.1"/>
</dbReference>
<feature type="transmembrane region" description="Helical" evidence="3">
    <location>
        <begin position="141"/>
        <end position="160"/>
    </location>
</feature>
<feature type="domain" description="EfeO-type cupredoxin-like" evidence="4">
    <location>
        <begin position="159"/>
        <end position="258"/>
    </location>
</feature>
<dbReference type="PROSITE" id="PS00196">
    <property type="entry name" value="COPPER_BLUE"/>
    <property type="match status" value="1"/>
</dbReference>
<evidence type="ECO:0000259" key="4">
    <source>
        <dbReference type="Pfam" id="PF13473"/>
    </source>
</evidence>
<dbReference type="Pfam" id="PF13473">
    <property type="entry name" value="Cupredoxin_1"/>
    <property type="match status" value="1"/>
</dbReference>
<evidence type="ECO:0000256" key="3">
    <source>
        <dbReference type="SAM" id="Phobius"/>
    </source>
</evidence>
<evidence type="ECO:0000256" key="1">
    <source>
        <dbReference type="ARBA" id="ARBA00022723"/>
    </source>
</evidence>
<sequence>MINSYTRLAATLLFLQIATIILTGLFLLRHFPVIHILNGVIALIVALLLFFIKWKWTPILGMLYGVLFSILTVPSYFISMFRHIDPEYNAMLEASNPFFGISTLTALLVLGILFFSTAGLVANLRQAQQPPAWFPKVRSAIYGATIMGLLISLYLQQHWVTGINATSMEKLPTIVMKPNSVEPEKIEVQAGEPLVFHIKNQSENKCHILQFPELSESVHMEQGRSGLIIIDPEPGTYTYGCKPHHGYMNENIKGTLIVKPR</sequence>
<comment type="caution">
    <text evidence="5">The sequence shown here is derived from an EMBL/GenBank/DDBJ whole genome shotgun (WGS) entry which is preliminary data.</text>
</comment>
<reference evidence="5 6" key="1">
    <citation type="submission" date="2019-08" db="EMBL/GenBank/DDBJ databases">
        <title>Bacillus genomes from the desert of Cuatro Cienegas, Coahuila.</title>
        <authorList>
            <person name="Olmedo-Alvarez G."/>
        </authorList>
    </citation>
    <scope>NUCLEOTIDE SEQUENCE [LARGE SCALE GENOMIC DNA]</scope>
    <source>
        <strain evidence="5 6">CH98b_3T</strain>
    </source>
</reference>
<protein>
    <recommendedName>
        <fullName evidence="4">EfeO-type cupredoxin-like domain-containing protein</fullName>
    </recommendedName>
</protein>
<name>A0A5D4T4H7_9BACI</name>
<dbReference type="EMBL" id="VTET01000008">
    <property type="protein sequence ID" value="TYS70225.1"/>
    <property type="molecule type" value="Genomic_DNA"/>
</dbReference>
<evidence type="ECO:0000313" key="5">
    <source>
        <dbReference type="EMBL" id="TYS70225.1"/>
    </source>
</evidence>
<feature type="transmembrane region" description="Helical" evidence="3">
    <location>
        <begin position="7"/>
        <end position="27"/>
    </location>
</feature>
<dbReference type="InterPro" id="IPR028096">
    <property type="entry name" value="EfeO_Cupredoxin"/>
</dbReference>
<keyword evidence="2" id="KW-0186">Copper</keyword>
<keyword evidence="3" id="KW-0472">Membrane</keyword>
<keyword evidence="3" id="KW-1133">Transmembrane helix</keyword>
<dbReference type="InterPro" id="IPR008972">
    <property type="entry name" value="Cupredoxin"/>
</dbReference>
<dbReference type="Gene3D" id="2.60.40.420">
    <property type="entry name" value="Cupredoxins - blue copper proteins"/>
    <property type="match status" value="1"/>
</dbReference>
<dbReference type="SUPFAM" id="SSF49503">
    <property type="entry name" value="Cupredoxins"/>
    <property type="match status" value="1"/>
</dbReference>
<gene>
    <name evidence="5" type="ORF">FZC75_16485</name>
</gene>
<keyword evidence="1" id="KW-0479">Metal-binding</keyword>
<keyword evidence="3" id="KW-0812">Transmembrane</keyword>
<organism evidence="5 6">
    <name type="scientific">Sutcliffiella horikoshii</name>
    <dbReference type="NCBI Taxonomy" id="79883"/>
    <lineage>
        <taxon>Bacteria</taxon>
        <taxon>Bacillati</taxon>
        <taxon>Bacillota</taxon>
        <taxon>Bacilli</taxon>
        <taxon>Bacillales</taxon>
        <taxon>Bacillaceae</taxon>
        <taxon>Sutcliffiella</taxon>
    </lineage>
</organism>